<dbReference type="Gene3D" id="1.10.287.3490">
    <property type="match status" value="1"/>
</dbReference>
<comment type="similarity">
    <text evidence="2 4">Belongs to the Mediator complex subunit 11 family.</text>
</comment>
<evidence type="ECO:0000256" key="3">
    <source>
        <dbReference type="ARBA" id="ARBA00023242"/>
    </source>
</evidence>
<proteinExistence type="inferred from homology"/>
<evidence type="ECO:0000256" key="4">
    <source>
        <dbReference type="RuleBase" id="RU364147"/>
    </source>
</evidence>
<comment type="function">
    <text evidence="4">Component of the Mediator complex, a coactivator involved in the regulated transcription of nearly all RNA polymerase II-dependent genes. Mediator functions as a bridge to convey information from gene-specific regulatory proteins to the basal RNA polymerase II transcription machinery. Mediator is recruited to promoters by direct interactions with regulatory proteins and serves as a scaffold for the assembly of a functional pre-initiation complex with RNA polymerase II and the general transcription factors.</text>
</comment>
<keyword evidence="3 4" id="KW-0539">Nucleus</keyword>
<reference evidence="5" key="1">
    <citation type="submission" date="2023-03" db="EMBL/GenBank/DDBJ databases">
        <authorList>
            <person name="Julca I."/>
        </authorList>
    </citation>
    <scope>NUCLEOTIDE SEQUENCE</scope>
</reference>
<comment type="subcellular location">
    <subcellularLocation>
        <location evidence="1 4">Nucleus</location>
    </subcellularLocation>
</comment>
<evidence type="ECO:0000313" key="5">
    <source>
        <dbReference type="EMBL" id="CAI9107232.1"/>
    </source>
</evidence>
<dbReference type="EMBL" id="OX459122">
    <property type="protein sequence ID" value="CAI9107232.1"/>
    <property type="molecule type" value="Genomic_DNA"/>
</dbReference>
<dbReference type="AlphaFoldDB" id="A0AAV1DKM7"/>
<sequence>MDPQSQNPTIQRLEEVEKKIIRAMDLAGSVMEELGKPDSSNISNVYDQYCPEFMALMKDIQVTLRDEIRRACEYRPFEKCDYVPRISNEIACKKVEYVLGQLDDMKQTIENYHAAAESSDNIVGVP</sequence>
<name>A0AAV1DKM7_OLDCO</name>
<accession>A0AAV1DKM7</accession>
<protein>
    <recommendedName>
        <fullName evidence="4">Mediator of RNA polymerase II transcription subunit 11</fullName>
    </recommendedName>
    <alternativeName>
        <fullName evidence="4">Mediator complex subunit 11</fullName>
    </alternativeName>
</protein>
<gene>
    <name evidence="4" type="primary">MED11</name>
    <name evidence="5" type="ORF">OLC1_LOCUS15593</name>
</gene>
<dbReference type="GO" id="GO:0003712">
    <property type="term" value="F:transcription coregulator activity"/>
    <property type="evidence" value="ECO:0007669"/>
    <property type="project" value="InterPro"/>
</dbReference>
<comment type="subunit">
    <text evidence="4">Component of the Mediator complex.</text>
</comment>
<evidence type="ECO:0000256" key="1">
    <source>
        <dbReference type="ARBA" id="ARBA00004123"/>
    </source>
</evidence>
<dbReference type="GO" id="GO:0016592">
    <property type="term" value="C:mediator complex"/>
    <property type="evidence" value="ECO:0007669"/>
    <property type="project" value="InterPro"/>
</dbReference>
<keyword evidence="4" id="KW-0010">Activator</keyword>
<dbReference type="Proteomes" id="UP001161247">
    <property type="component" value="Chromosome 5"/>
</dbReference>
<evidence type="ECO:0000313" key="6">
    <source>
        <dbReference type="Proteomes" id="UP001161247"/>
    </source>
</evidence>
<evidence type="ECO:0000256" key="2">
    <source>
        <dbReference type="ARBA" id="ARBA00008186"/>
    </source>
</evidence>
<keyword evidence="6" id="KW-1185">Reference proteome</keyword>
<dbReference type="Pfam" id="PF10280">
    <property type="entry name" value="Med11"/>
    <property type="match status" value="1"/>
</dbReference>
<dbReference type="GO" id="GO:0006357">
    <property type="term" value="P:regulation of transcription by RNA polymerase II"/>
    <property type="evidence" value="ECO:0007669"/>
    <property type="project" value="InterPro"/>
</dbReference>
<keyword evidence="4" id="KW-0804">Transcription</keyword>
<keyword evidence="4" id="KW-0805">Transcription regulation</keyword>
<dbReference type="PANTHER" id="PTHR22890">
    <property type="entry name" value="MEDIATOR OF RNA POLYMERASE II TRANSCRIPTION SUBUNIT 11"/>
    <property type="match status" value="1"/>
</dbReference>
<dbReference type="InterPro" id="IPR019404">
    <property type="entry name" value="Mediator_Med11"/>
</dbReference>
<organism evidence="5 6">
    <name type="scientific">Oldenlandia corymbosa var. corymbosa</name>
    <dbReference type="NCBI Taxonomy" id="529605"/>
    <lineage>
        <taxon>Eukaryota</taxon>
        <taxon>Viridiplantae</taxon>
        <taxon>Streptophyta</taxon>
        <taxon>Embryophyta</taxon>
        <taxon>Tracheophyta</taxon>
        <taxon>Spermatophyta</taxon>
        <taxon>Magnoliopsida</taxon>
        <taxon>eudicotyledons</taxon>
        <taxon>Gunneridae</taxon>
        <taxon>Pentapetalae</taxon>
        <taxon>asterids</taxon>
        <taxon>lamiids</taxon>
        <taxon>Gentianales</taxon>
        <taxon>Rubiaceae</taxon>
        <taxon>Rubioideae</taxon>
        <taxon>Spermacoceae</taxon>
        <taxon>Hedyotis-Oldenlandia complex</taxon>
        <taxon>Oldenlandia</taxon>
    </lineage>
</organism>